<evidence type="ECO:0000313" key="2">
    <source>
        <dbReference type="EMBL" id="KAH3768771.1"/>
    </source>
</evidence>
<comment type="caution">
    <text evidence="2">The sequence shown here is derived from an EMBL/GenBank/DDBJ whole genome shotgun (WGS) entry which is preliminary data.</text>
</comment>
<reference evidence="2" key="1">
    <citation type="journal article" date="2019" name="bioRxiv">
        <title>The Genome of the Zebra Mussel, Dreissena polymorpha: A Resource for Invasive Species Research.</title>
        <authorList>
            <person name="McCartney M.A."/>
            <person name="Auch B."/>
            <person name="Kono T."/>
            <person name="Mallez S."/>
            <person name="Zhang Y."/>
            <person name="Obille A."/>
            <person name="Becker A."/>
            <person name="Abrahante J.E."/>
            <person name="Garbe J."/>
            <person name="Badalamenti J.P."/>
            <person name="Herman A."/>
            <person name="Mangelson H."/>
            <person name="Liachko I."/>
            <person name="Sullivan S."/>
            <person name="Sone E.D."/>
            <person name="Koren S."/>
            <person name="Silverstein K.A.T."/>
            <person name="Beckman K.B."/>
            <person name="Gohl D.M."/>
        </authorList>
    </citation>
    <scope>NUCLEOTIDE SEQUENCE</scope>
    <source>
        <strain evidence="2">Duluth1</strain>
        <tissue evidence="2">Whole animal</tissue>
    </source>
</reference>
<evidence type="ECO:0000256" key="1">
    <source>
        <dbReference type="SAM" id="MobiDB-lite"/>
    </source>
</evidence>
<feature type="region of interest" description="Disordered" evidence="1">
    <location>
        <begin position="1"/>
        <end position="36"/>
    </location>
</feature>
<proteinExistence type="predicted"/>
<keyword evidence="3" id="KW-1185">Reference proteome</keyword>
<organism evidence="2 3">
    <name type="scientific">Dreissena polymorpha</name>
    <name type="common">Zebra mussel</name>
    <name type="synonym">Mytilus polymorpha</name>
    <dbReference type="NCBI Taxonomy" id="45954"/>
    <lineage>
        <taxon>Eukaryota</taxon>
        <taxon>Metazoa</taxon>
        <taxon>Spiralia</taxon>
        <taxon>Lophotrochozoa</taxon>
        <taxon>Mollusca</taxon>
        <taxon>Bivalvia</taxon>
        <taxon>Autobranchia</taxon>
        <taxon>Heteroconchia</taxon>
        <taxon>Euheterodonta</taxon>
        <taxon>Imparidentia</taxon>
        <taxon>Neoheterodontei</taxon>
        <taxon>Myida</taxon>
        <taxon>Dreissenoidea</taxon>
        <taxon>Dreissenidae</taxon>
        <taxon>Dreissena</taxon>
    </lineage>
</organism>
<name>A0A9D4IB51_DREPO</name>
<protein>
    <submittedName>
        <fullName evidence="2">Uncharacterized protein</fullName>
    </submittedName>
</protein>
<reference evidence="2" key="2">
    <citation type="submission" date="2020-11" db="EMBL/GenBank/DDBJ databases">
        <authorList>
            <person name="McCartney M.A."/>
            <person name="Auch B."/>
            <person name="Kono T."/>
            <person name="Mallez S."/>
            <person name="Becker A."/>
            <person name="Gohl D.M."/>
            <person name="Silverstein K.A.T."/>
            <person name="Koren S."/>
            <person name="Bechman K.B."/>
            <person name="Herman A."/>
            <person name="Abrahante J.E."/>
            <person name="Garbe J."/>
        </authorList>
    </citation>
    <scope>NUCLEOTIDE SEQUENCE</scope>
    <source>
        <strain evidence="2">Duluth1</strain>
        <tissue evidence="2">Whole animal</tissue>
    </source>
</reference>
<dbReference type="Proteomes" id="UP000828390">
    <property type="component" value="Unassembled WGS sequence"/>
</dbReference>
<gene>
    <name evidence="2" type="ORF">DPMN_169988</name>
</gene>
<sequence>MDRYAERFPRGRAKVGKDERHTSQTPDYDTRDCQRTSRQTNDLTRYCGSCGKTCKNDKG</sequence>
<dbReference type="AlphaFoldDB" id="A0A9D4IB51"/>
<evidence type="ECO:0000313" key="3">
    <source>
        <dbReference type="Proteomes" id="UP000828390"/>
    </source>
</evidence>
<feature type="compositionally biased region" description="Basic and acidic residues" evidence="1">
    <location>
        <begin position="1"/>
        <end position="35"/>
    </location>
</feature>
<accession>A0A9D4IB51</accession>
<dbReference type="EMBL" id="JAIWYP010000009">
    <property type="protein sequence ID" value="KAH3768771.1"/>
    <property type="molecule type" value="Genomic_DNA"/>
</dbReference>